<organism evidence="1 2">
    <name type="scientific">Thiocystis violascens (strain ATCC 17096 / DSM 198 / 6111)</name>
    <name type="common">Chromatium violascens</name>
    <dbReference type="NCBI Taxonomy" id="765911"/>
    <lineage>
        <taxon>Bacteria</taxon>
        <taxon>Pseudomonadati</taxon>
        <taxon>Pseudomonadota</taxon>
        <taxon>Gammaproteobacteria</taxon>
        <taxon>Chromatiales</taxon>
        <taxon>Chromatiaceae</taxon>
        <taxon>Thiocystis</taxon>
    </lineage>
</organism>
<evidence type="ECO:0000313" key="2">
    <source>
        <dbReference type="Proteomes" id="UP000006062"/>
    </source>
</evidence>
<dbReference type="HOGENOM" id="CLU_048238_4_0_6"/>
<dbReference type="NCBIfam" id="TIGR03347">
    <property type="entry name" value="VI_chp_1"/>
    <property type="match status" value="1"/>
</dbReference>
<dbReference type="KEGG" id="tvi:Thivi_2284"/>
<name>I3YB63_THIV6</name>
<dbReference type="OrthoDB" id="1523296at2"/>
<dbReference type="RefSeq" id="WP_014778677.1">
    <property type="nucleotide sequence ID" value="NC_018012.1"/>
</dbReference>
<dbReference type="Proteomes" id="UP000006062">
    <property type="component" value="Chromosome"/>
</dbReference>
<dbReference type="PANTHER" id="PTHR35564">
    <property type="match status" value="1"/>
</dbReference>
<proteinExistence type="predicted"/>
<dbReference type="STRING" id="765911.Thivi_2284"/>
<dbReference type="Pfam" id="PF06996">
    <property type="entry name" value="T6SS_TssG"/>
    <property type="match status" value="1"/>
</dbReference>
<accession>I3YB63</accession>
<dbReference type="PANTHER" id="PTHR35564:SF4">
    <property type="entry name" value="CYTOPLASMIC PROTEIN"/>
    <property type="match status" value="1"/>
</dbReference>
<sequence>MAGENRTTSHQLALLRALEAAPYGFGFFQAMRQLECAYRERPRLGQTARPTQEPIRLAQQSSLSFAPSTLAAFQPGTDSDPPRLSVYFLGLFGPNGPLPLHLSEYARDRQRNAGDPTFARFADIFHHRVLALFYRAWANARPTVSFDRPETDRFGVYLAAFFGQGMPAFRARDAMPDLAKLHYAGHLTAQTRHPDGLAAILTDFFRLPARIEEFVGHWLYLPPESQWRLGASRETGCLGLTAIVGPRIWDRQYKFRIRLGPLALDEYRRLLPGGDSLPRLVAVVRNYLGDELDWDLNLVLRREETPPIQLGGQGQLGWTTWLTSRTPDQDPANLKLQPLRFTVP</sequence>
<dbReference type="EMBL" id="CP003154">
    <property type="protein sequence ID" value="AFL74231.1"/>
    <property type="molecule type" value="Genomic_DNA"/>
</dbReference>
<dbReference type="eggNOG" id="COG3520">
    <property type="taxonomic scope" value="Bacteria"/>
</dbReference>
<evidence type="ECO:0000313" key="1">
    <source>
        <dbReference type="EMBL" id="AFL74231.1"/>
    </source>
</evidence>
<protein>
    <submittedName>
        <fullName evidence="1">Type VI secretion protein, VC_A0111 family</fullName>
    </submittedName>
</protein>
<keyword evidence="2" id="KW-1185">Reference proteome</keyword>
<dbReference type="InterPro" id="IPR010732">
    <property type="entry name" value="T6SS_TssG-like"/>
</dbReference>
<gene>
    <name evidence="1" type="ordered locus">Thivi_2284</name>
</gene>
<reference evidence="1 2" key="1">
    <citation type="submission" date="2012-06" db="EMBL/GenBank/DDBJ databases">
        <title>Complete sequence of Thiocystis violascens DSM 198.</title>
        <authorList>
            <consortium name="US DOE Joint Genome Institute"/>
            <person name="Lucas S."/>
            <person name="Han J."/>
            <person name="Lapidus A."/>
            <person name="Cheng J.-F."/>
            <person name="Goodwin L."/>
            <person name="Pitluck S."/>
            <person name="Peters L."/>
            <person name="Ovchinnikova G."/>
            <person name="Teshima H."/>
            <person name="Detter J.C."/>
            <person name="Han C."/>
            <person name="Tapia R."/>
            <person name="Land M."/>
            <person name="Hauser L."/>
            <person name="Kyrpides N."/>
            <person name="Ivanova N."/>
            <person name="Pagani I."/>
            <person name="Vogl K."/>
            <person name="Liu Z."/>
            <person name="Frigaard N.-U."/>
            <person name="Bryant D."/>
            <person name="Woyke T."/>
        </authorList>
    </citation>
    <scope>NUCLEOTIDE SEQUENCE [LARGE SCALE GENOMIC DNA]</scope>
    <source>
        <strain evidence="2">ATCC 17096 / DSM 198 / 6111</strain>
    </source>
</reference>
<dbReference type="AlphaFoldDB" id="I3YB63"/>